<dbReference type="EMBL" id="CAJHUB010000654">
    <property type="protein sequence ID" value="CAD7670146.1"/>
    <property type="molecule type" value="Genomic_DNA"/>
</dbReference>
<dbReference type="Proteomes" id="UP000645828">
    <property type="component" value="Unassembled WGS sequence"/>
</dbReference>
<keyword evidence="2" id="KW-1185">Reference proteome</keyword>
<accession>A0A811Y3H6</accession>
<protein>
    <submittedName>
        <fullName evidence="1">(raccoon dog) hypothetical protein</fullName>
    </submittedName>
</protein>
<evidence type="ECO:0000313" key="1">
    <source>
        <dbReference type="EMBL" id="CAD7670146.1"/>
    </source>
</evidence>
<comment type="caution">
    <text evidence="1">The sequence shown here is derived from an EMBL/GenBank/DDBJ whole genome shotgun (WGS) entry which is preliminary data.</text>
</comment>
<sequence>MYLNRHPPVHLHGVETHHEAGDHLTHICRLFGLQVGLDQYPFQRVTLKHD</sequence>
<gene>
    <name evidence="1" type="ORF">NYPRO_LOCUS2941</name>
</gene>
<proteinExistence type="predicted"/>
<dbReference type="AlphaFoldDB" id="A0A811Y3H6"/>
<organism evidence="1 2">
    <name type="scientific">Nyctereutes procyonoides</name>
    <name type="common">Raccoon dog</name>
    <name type="synonym">Canis procyonoides</name>
    <dbReference type="NCBI Taxonomy" id="34880"/>
    <lineage>
        <taxon>Eukaryota</taxon>
        <taxon>Metazoa</taxon>
        <taxon>Chordata</taxon>
        <taxon>Craniata</taxon>
        <taxon>Vertebrata</taxon>
        <taxon>Euteleostomi</taxon>
        <taxon>Mammalia</taxon>
        <taxon>Eutheria</taxon>
        <taxon>Laurasiatheria</taxon>
        <taxon>Carnivora</taxon>
        <taxon>Caniformia</taxon>
        <taxon>Canidae</taxon>
        <taxon>Nyctereutes</taxon>
    </lineage>
</organism>
<name>A0A811Y3H6_NYCPR</name>
<evidence type="ECO:0000313" key="2">
    <source>
        <dbReference type="Proteomes" id="UP000645828"/>
    </source>
</evidence>
<reference evidence="1" key="1">
    <citation type="submission" date="2020-12" db="EMBL/GenBank/DDBJ databases">
        <authorList>
            <consortium name="Molecular Ecology Group"/>
        </authorList>
    </citation>
    <scope>NUCLEOTIDE SEQUENCE</scope>
    <source>
        <strain evidence="1">TBG_1078</strain>
    </source>
</reference>